<keyword evidence="6 7" id="KW-0472">Membrane</keyword>
<feature type="transmembrane region" description="Helical" evidence="7">
    <location>
        <begin position="123"/>
        <end position="150"/>
    </location>
</feature>
<evidence type="ECO:0000256" key="5">
    <source>
        <dbReference type="ARBA" id="ARBA00022989"/>
    </source>
</evidence>
<feature type="transmembrane region" description="Helical" evidence="7">
    <location>
        <begin position="397"/>
        <end position="416"/>
    </location>
</feature>
<feature type="compositionally biased region" description="Acidic residues" evidence="8">
    <location>
        <begin position="198"/>
        <end position="210"/>
    </location>
</feature>
<accession>A0A0D2Y1B6</accession>
<dbReference type="Pfam" id="PF01384">
    <property type="entry name" value="PHO4"/>
    <property type="match status" value="1"/>
</dbReference>
<feature type="transmembrane region" description="Helical" evidence="7">
    <location>
        <begin position="89"/>
        <end position="111"/>
    </location>
</feature>
<feature type="region of interest" description="Disordered" evidence="8">
    <location>
        <begin position="1"/>
        <end position="23"/>
    </location>
</feature>
<evidence type="ECO:0000256" key="8">
    <source>
        <dbReference type="SAM" id="MobiDB-lite"/>
    </source>
</evidence>
<evidence type="ECO:0000256" key="4">
    <source>
        <dbReference type="ARBA" id="ARBA00022692"/>
    </source>
</evidence>
<proteinExistence type="inferred from homology"/>
<reference evidence="9" key="2">
    <citation type="submission" date="2025-08" db="UniProtKB">
        <authorList>
            <consortium name="EnsemblFungi"/>
        </authorList>
    </citation>
    <scope>IDENTIFICATION</scope>
    <source>
        <strain evidence="9">4287 / CBS 123668 / FGSC 9935 / NRRL 34936</strain>
    </source>
</reference>
<comment type="subcellular location">
    <subcellularLocation>
        <location evidence="1 7">Membrane</location>
        <topology evidence="1 7">Multi-pass membrane protein</topology>
    </subcellularLocation>
</comment>
<dbReference type="PANTHER" id="PTHR11101">
    <property type="entry name" value="PHOSPHATE TRANSPORTER"/>
    <property type="match status" value="1"/>
</dbReference>
<dbReference type="PANTHER" id="PTHR11101:SF57">
    <property type="entry name" value="PHOSPHATE TRANSPORTER"/>
    <property type="match status" value="1"/>
</dbReference>
<comment type="similarity">
    <text evidence="7">Belongs to the inorganic phosphate transporter (PiT) (TC 2.A.20) family.</text>
</comment>
<keyword evidence="2 7" id="KW-0813">Transport</keyword>
<feature type="region of interest" description="Disordered" evidence="8">
    <location>
        <begin position="196"/>
        <end position="245"/>
    </location>
</feature>
<evidence type="ECO:0000256" key="2">
    <source>
        <dbReference type="ARBA" id="ARBA00022448"/>
    </source>
</evidence>
<evidence type="ECO:0000256" key="6">
    <source>
        <dbReference type="ARBA" id="ARBA00023136"/>
    </source>
</evidence>
<evidence type="ECO:0000256" key="1">
    <source>
        <dbReference type="ARBA" id="ARBA00004141"/>
    </source>
</evidence>
<dbReference type="InterPro" id="IPR001204">
    <property type="entry name" value="Phos_transporter"/>
</dbReference>
<keyword evidence="5 7" id="KW-1133">Transmembrane helix</keyword>
<comment type="function">
    <text evidence="7">Sodium-phosphate symporter.</text>
</comment>
<feature type="transmembrane region" description="Helical" evidence="7">
    <location>
        <begin position="47"/>
        <end position="69"/>
    </location>
</feature>
<dbReference type="GO" id="GO:0005315">
    <property type="term" value="F:phosphate transmembrane transporter activity"/>
    <property type="evidence" value="ECO:0007669"/>
    <property type="project" value="InterPro"/>
</dbReference>
<reference evidence="10" key="1">
    <citation type="journal article" date="2012" name="Mol. Plant Microbe Interact.">
        <title>A highly conserved effector in Fusarium oxysporum is required for full virulence on Arabidopsis.</title>
        <authorList>
            <person name="Thatcher L.F."/>
            <person name="Gardiner D.M."/>
            <person name="Kazan K."/>
            <person name="Manners J."/>
        </authorList>
    </citation>
    <scope>NUCLEOTIDE SEQUENCE [LARGE SCALE GENOMIC DNA]</scope>
    <source>
        <strain evidence="10">Fo5176</strain>
    </source>
</reference>
<feature type="transmembrane region" description="Helical" evidence="7">
    <location>
        <begin position="483"/>
        <end position="509"/>
    </location>
</feature>
<name>A0A0D2Y1B6_FUSOF</name>
<evidence type="ECO:0000313" key="10">
    <source>
        <dbReference type="Proteomes" id="UP000002489"/>
    </source>
</evidence>
<dbReference type="STRING" id="426428.A0A0D2Y1B6"/>
<evidence type="ECO:0000256" key="7">
    <source>
        <dbReference type="RuleBase" id="RU363058"/>
    </source>
</evidence>
<evidence type="ECO:0000256" key="3">
    <source>
        <dbReference type="ARBA" id="ARBA00022592"/>
    </source>
</evidence>
<organism evidence="9 10">
    <name type="scientific">Fusarium oxysporum (strain Fo5176)</name>
    <name type="common">Fusarium vascular wilt</name>
    <dbReference type="NCBI Taxonomy" id="660025"/>
    <lineage>
        <taxon>Eukaryota</taxon>
        <taxon>Fungi</taxon>
        <taxon>Dikarya</taxon>
        <taxon>Ascomycota</taxon>
        <taxon>Pezizomycotina</taxon>
        <taxon>Sordariomycetes</taxon>
        <taxon>Hypocreomycetidae</taxon>
        <taxon>Hypocreales</taxon>
        <taxon>Nectriaceae</taxon>
        <taxon>Fusarium</taxon>
        <taxon>Fusarium oxysporum species complex</taxon>
    </lineage>
</organism>
<dbReference type="GO" id="GO:0016020">
    <property type="term" value="C:membrane"/>
    <property type="evidence" value="ECO:0007669"/>
    <property type="project" value="UniProtKB-SubCell"/>
</dbReference>
<dbReference type="AlphaFoldDB" id="A0A0D2Y1B6"/>
<protein>
    <recommendedName>
        <fullName evidence="7">Phosphate transporter</fullName>
    </recommendedName>
</protein>
<dbReference type="EnsemblFungi" id="FOXG_10059T0">
    <property type="protein sequence ID" value="FOXG_10059P0"/>
    <property type="gene ID" value="FOXG_10059"/>
</dbReference>
<keyword evidence="3 7" id="KW-0592">Phosphate transport</keyword>
<dbReference type="Proteomes" id="UP000002489">
    <property type="component" value="Unassembled WGS sequence"/>
</dbReference>
<dbReference type="GO" id="GO:0035435">
    <property type="term" value="P:phosphate ion transmembrane transport"/>
    <property type="evidence" value="ECO:0007669"/>
    <property type="project" value="TreeGrafter"/>
</dbReference>
<keyword evidence="4 7" id="KW-0812">Transmembrane</keyword>
<evidence type="ECO:0000313" key="9">
    <source>
        <dbReference type="EnsemblFungi" id="FOXG_10059P0"/>
    </source>
</evidence>
<sequence length="514" mass="55251">MPVLPSGSCGAPSTTPTSPPHTRLSHRSLVLVSLLLVLARSSGVGTVVRVSVLSLLVSVWLLLLLVALLPSSSPSSRWVVHVRKNPVPWAVWTSPFFFLIAGTICTLSIVYKGSPRLGLTEKPAWYIAAVTLGVGFGLFVLSAIFFVPFVHARASSRRTTLSAGGDAVQGPLLFKRPAPPDAENARVPNYAVVQHGAEDDDVSVSQESEDPSPKKISDDEITPAAAPSSEVNEKQHLNLSESTQEDYQKMLKKAEDKHHANLRKGKGPLGWAMRTLHANPIGAGSIHETHNLIAVVKRIPAQIVVALMYGAHYDIHTAQMGIEATPEGRRMARVYEHAPKYANEVEYLYSFVQIITACTASFAHGANDVGNAVGVWAGMYAAWHSGKPAEKKAEVPLWQIGIVAATICIGFITYGYNIMKVMGNKITYHSPSRGSSMEMGAAITVLVFSQYKLPVSTSMCITGATVGVGLCNGSLKAVNWKRVFLLVFSWIMTIPIAGLIGGCLMGLALNAPHF</sequence>